<feature type="disulfide bond" evidence="5">
    <location>
        <begin position="201"/>
        <end position="210"/>
    </location>
</feature>
<dbReference type="PRINTS" id="PR00422">
    <property type="entry name" value="TRANSFERRIN"/>
</dbReference>
<dbReference type="SMART" id="SM00094">
    <property type="entry name" value="TR_FER"/>
    <property type="match status" value="1"/>
</dbReference>
<feature type="disulfide bond" evidence="5">
    <location>
        <begin position="25"/>
        <end position="61"/>
    </location>
</feature>
<dbReference type="SUPFAM" id="SSF53850">
    <property type="entry name" value="Periplasmic binding protein-like II"/>
    <property type="match status" value="2"/>
</dbReference>
<keyword evidence="9" id="KW-1185">Reference proteome</keyword>
<feature type="binding site" evidence="4">
    <location>
        <position position="443"/>
    </location>
    <ligand>
        <name>Fe(3+)</name>
        <dbReference type="ChEBI" id="CHEBI:29034"/>
        <label>1</label>
    </ligand>
</feature>
<feature type="disulfide bond" evidence="5">
    <location>
        <begin position="263"/>
        <end position="277"/>
    </location>
</feature>
<feature type="domain" description="Transferrin-like" evidence="7">
    <location>
        <begin position="22"/>
        <end position="360"/>
    </location>
</feature>
<feature type="chain" id="PRO_5044880231" description="Transferrin" evidence="6">
    <location>
        <begin position="20"/>
        <end position="701"/>
    </location>
</feature>
<sequence length="701" mass="78275">MFVKIAFLISLICITLIHAGKFRICAVDGRGSFKRATRYCPALNTPDSQAQCVIGMDRLDCLRKISKKQADFAVFTPEDLIVASNSAIEALIINELRFSDVKYEYEVVAVLDKKAGIKSRHDLQDKRFCHPGYGYQSDWTTILSNYLEASIVPQMCQPELSLTENRIKSSSEFFKSACKAGPWVNNITLDFELKSKYPNLCESCDSPRKCSKDDKYWGRRGSLLCLTDGAGDVSWARWDDVQIHFGLVPGGRDASPEEYNLLCPDESVRPLNTTNPCVWVVKPWSVVASVRSKAQDIQAMISGLTSDDNNSWQTTLLKLIESYSLSVKTLNPVEPIETYLSQATGFLSANSFPGCHPPRTIHICTTSILESSKCSWLRETAASYGIQPSLECLKTDDNELCMDAVQKGFADVVIIKPDLLNRARSQYNLKTLFHETVNDDFKYLTIALTKKNADINSFEDMKGTKACFPVYDGVAWNSVAILLNEKNLLESCPTVTGMTQFFSGICTSELPKNESESYISPNCKTDVYSGDEGALRCLMDGVGDVAFLSKNTLKRFLSDKVKNNENLTMSDLKMICEESDADPCFLSWAPVGHAMVRENSSNLWIKDTLDVFFAADDLFGKNYKSPTTSFTMFGPFNGKNNLLFHDATVRIRSEPTARNVDKMPREYGGLLGNETNCRSSASVLKLQSAIFLLIFLVYLEN</sequence>
<name>A0ABD2NJX6_9CUCU</name>
<feature type="disulfide bond" evidence="5">
    <location>
        <begin position="178"/>
        <end position="204"/>
    </location>
</feature>
<dbReference type="GO" id="GO:0046872">
    <property type="term" value="F:metal ion binding"/>
    <property type="evidence" value="ECO:0007669"/>
    <property type="project" value="UniProtKB-KW"/>
</dbReference>
<keyword evidence="3" id="KW-0406">Ion transport</keyword>
<evidence type="ECO:0000313" key="9">
    <source>
        <dbReference type="Proteomes" id="UP001516400"/>
    </source>
</evidence>
<organism evidence="8 9">
    <name type="scientific">Cryptolaemus montrouzieri</name>
    <dbReference type="NCBI Taxonomy" id="559131"/>
    <lineage>
        <taxon>Eukaryota</taxon>
        <taxon>Metazoa</taxon>
        <taxon>Ecdysozoa</taxon>
        <taxon>Arthropoda</taxon>
        <taxon>Hexapoda</taxon>
        <taxon>Insecta</taxon>
        <taxon>Pterygota</taxon>
        <taxon>Neoptera</taxon>
        <taxon>Endopterygota</taxon>
        <taxon>Coleoptera</taxon>
        <taxon>Polyphaga</taxon>
        <taxon>Cucujiformia</taxon>
        <taxon>Coccinelloidea</taxon>
        <taxon>Coccinellidae</taxon>
        <taxon>Scymninae</taxon>
        <taxon>Scymnini</taxon>
        <taxon>Cryptolaemus</taxon>
    </lineage>
</organism>
<dbReference type="PANTHER" id="PTHR11485:SF34">
    <property type="entry name" value="SIGNAL RECOGNITION PARTICLE RECEPTOR SUBUNIT BETA"/>
    <property type="match status" value="1"/>
</dbReference>
<dbReference type="Pfam" id="PF00405">
    <property type="entry name" value="Transferrin"/>
    <property type="match status" value="2"/>
</dbReference>
<dbReference type="Proteomes" id="UP001516400">
    <property type="component" value="Unassembled WGS sequence"/>
</dbReference>
<comment type="function">
    <text evidence="3">Transferrins are iron binding transport proteins which bind Fe(3+) ion in association with the binding of an anion, usually bicarbonate.</text>
</comment>
<feature type="disulfide bond" evidence="5">
    <location>
        <begin position="576"/>
        <end position="584"/>
    </location>
</feature>
<proteinExistence type="inferred from homology"/>
<evidence type="ECO:0000256" key="6">
    <source>
        <dbReference type="SAM" id="SignalP"/>
    </source>
</evidence>
<feature type="binding site" evidence="4">
    <location>
        <position position="593"/>
    </location>
    <ligand>
        <name>Fe(3+)</name>
        <dbReference type="ChEBI" id="CHEBI:29034"/>
        <label>1</label>
    </ligand>
</feature>
<feature type="disulfide bond" evidence="5">
    <location>
        <begin position="492"/>
        <end position="506"/>
    </location>
</feature>
<dbReference type="PANTHER" id="PTHR11485">
    <property type="entry name" value="TRANSFERRIN"/>
    <property type="match status" value="1"/>
</dbReference>
<comment type="similarity">
    <text evidence="3">Belongs to the transferrin family.</text>
</comment>
<accession>A0ABD2NJX6</accession>
<dbReference type="AlphaFoldDB" id="A0ABD2NJX6"/>
<comment type="caution">
    <text evidence="8">The sequence shown here is derived from an EMBL/GenBank/DDBJ whole genome shotgun (WGS) entry which is preliminary data.</text>
</comment>
<dbReference type="PROSITE" id="PS51408">
    <property type="entry name" value="TRANSFERRIN_LIKE_4"/>
    <property type="match status" value="2"/>
</dbReference>
<dbReference type="InterPro" id="IPR016357">
    <property type="entry name" value="Transferrin"/>
</dbReference>
<feature type="disulfide bond" evidence="5">
    <location>
        <begin position="364"/>
        <end position="401"/>
    </location>
</feature>
<feature type="domain" description="Transferrin-like" evidence="7">
    <location>
        <begin position="361"/>
        <end position="672"/>
    </location>
</feature>
<evidence type="ECO:0000256" key="2">
    <source>
        <dbReference type="ARBA" id="ARBA00023157"/>
    </source>
</evidence>
<evidence type="ECO:0000256" key="3">
    <source>
        <dbReference type="PIRNR" id="PIRNR002549"/>
    </source>
</evidence>
<evidence type="ECO:0000256" key="4">
    <source>
        <dbReference type="PIRSR" id="PIRSR002549-3"/>
    </source>
</evidence>
<keyword evidence="3 4" id="KW-0479">Metal-binding</keyword>
<keyword evidence="3" id="KW-0410">Iron transport</keyword>
<dbReference type="Gene3D" id="3.40.190.10">
    <property type="entry name" value="Periplasmic binding protein-like II"/>
    <property type="match status" value="3"/>
</dbReference>
<keyword evidence="6" id="KW-0732">Signal</keyword>
<keyword evidence="3 4" id="KW-0408">Iron</keyword>
<dbReference type="CDD" id="cd13529">
    <property type="entry name" value="PBP2_transferrin"/>
    <property type="match status" value="2"/>
</dbReference>
<dbReference type="EMBL" id="JABFTP020000124">
    <property type="protein sequence ID" value="KAL3278705.1"/>
    <property type="molecule type" value="Genomic_DNA"/>
</dbReference>
<protein>
    <recommendedName>
        <fullName evidence="3">Transferrin</fullName>
    </recommendedName>
</protein>
<feature type="disulfide bond" evidence="5">
    <location>
        <begin position="129"/>
        <end position="225"/>
    </location>
</feature>
<keyword evidence="2 5" id="KW-1015">Disulfide bond</keyword>
<evidence type="ECO:0000256" key="1">
    <source>
        <dbReference type="ARBA" id="ARBA00022737"/>
    </source>
</evidence>
<feature type="disulfide bond" evidence="5">
    <location>
        <begin position="374"/>
        <end position="392"/>
    </location>
</feature>
<dbReference type="InterPro" id="IPR001156">
    <property type="entry name" value="Transferrin-like_dom"/>
</dbReference>
<evidence type="ECO:0000256" key="5">
    <source>
        <dbReference type="PIRSR" id="PIRSR002549-4"/>
    </source>
</evidence>
<gene>
    <name evidence="8" type="ORF">HHI36_016239</name>
</gene>
<reference evidence="8 9" key="1">
    <citation type="journal article" date="2021" name="BMC Biol.">
        <title>Horizontally acquired antibacterial genes associated with adaptive radiation of ladybird beetles.</title>
        <authorList>
            <person name="Li H.S."/>
            <person name="Tang X.F."/>
            <person name="Huang Y.H."/>
            <person name="Xu Z.Y."/>
            <person name="Chen M.L."/>
            <person name="Du X.Y."/>
            <person name="Qiu B.Y."/>
            <person name="Chen P.T."/>
            <person name="Zhang W."/>
            <person name="Slipinski A."/>
            <person name="Escalona H.E."/>
            <person name="Waterhouse R.M."/>
            <person name="Zwick A."/>
            <person name="Pang H."/>
        </authorList>
    </citation>
    <scope>NUCLEOTIDE SEQUENCE [LARGE SCALE GENOMIC DNA]</scope>
    <source>
        <strain evidence="8">SYSU2018</strain>
    </source>
</reference>
<feature type="signal peptide" evidence="6">
    <location>
        <begin position="1"/>
        <end position="19"/>
    </location>
</feature>
<keyword evidence="1" id="KW-0677">Repeat</keyword>
<evidence type="ECO:0000259" key="7">
    <source>
        <dbReference type="PROSITE" id="PS51408"/>
    </source>
</evidence>
<evidence type="ECO:0000313" key="8">
    <source>
        <dbReference type="EMBL" id="KAL3278705.1"/>
    </source>
</evidence>
<keyword evidence="3" id="KW-0813">Transport</keyword>
<feature type="binding site" evidence="4">
    <location>
        <position position="105"/>
    </location>
    <ligand>
        <name>Fe(3+)</name>
        <dbReference type="ChEBI" id="CHEBI:29034"/>
        <label>1</label>
    </ligand>
</feature>
<dbReference type="GO" id="GO:0006826">
    <property type="term" value="P:iron ion transport"/>
    <property type="evidence" value="ECO:0007669"/>
    <property type="project" value="UniProtKB-KW"/>
</dbReference>
<dbReference type="PIRSF" id="PIRSF002549">
    <property type="entry name" value="Transferrin"/>
    <property type="match status" value="1"/>
</dbReference>
<feature type="disulfide bond" evidence="5">
    <location>
        <begin position="467"/>
        <end position="537"/>
    </location>
</feature>